<dbReference type="AlphaFoldDB" id="A0AAX6F0Q6"/>
<feature type="compositionally biased region" description="Basic residues" evidence="1">
    <location>
        <begin position="69"/>
        <end position="79"/>
    </location>
</feature>
<reference evidence="3" key="2">
    <citation type="submission" date="2023-04" db="EMBL/GenBank/DDBJ databases">
        <authorList>
            <person name="Bruccoleri R.E."/>
            <person name="Oakeley E.J."/>
            <person name="Faust A.-M."/>
            <person name="Dessus-Babus S."/>
            <person name="Altorfer M."/>
            <person name="Burckhardt D."/>
            <person name="Oertli M."/>
            <person name="Naumann U."/>
            <person name="Petersen F."/>
            <person name="Wong J."/>
        </authorList>
    </citation>
    <scope>NUCLEOTIDE SEQUENCE</scope>
    <source>
        <strain evidence="3">GSM-AAB239-AS_SAM_17_03QT</strain>
        <tissue evidence="3">Leaf</tissue>
    </source>
</reference>
<keyword evidence="2" id="KW-1133">Transmembrane helix</keyword>
<keyword evidence="2" id="KW-0812">Transmembrane</keyword>
<proteinExistence type="predicted"/>
<keyword evidence="4" id="KW-1185">Reference proteome</keyword>
<dbReference type="Proteomes" id="UP001140949">
    <property type="component" value="Unassembled WGS sequence"/>
</dbReference>
<dbReference type="EMBL" id="JANAVB010032619">
    <property type="protein sequence ID" value="KAJ6809990.1"/>
    <property type="molecule type" value="Genomic_DNA"/>
</dbReference>
<gene>
    <name evidence="3" type="ORF">M6B38_157205</name>
</gene>
<organism evidence="3 4">
    <name type="scientific">Iris pallida</name>
    <name type="common">Sweet iris</name>
    <dbReference type="NCBI Taxonomy" id="29817"/>
    <lineage>
        <taxon>Eukaryota</taxon>
        <taxon>Viridiplantae</taxon>
        <taxon>Streptophyta</taxon>
        <taxon>Embryophyta</taxon>
        <taxon>Tracheophyta</taxon>
        <taxon>Spermatophyta</taxon>
        <taxon>Magnoliopsida</taxon>
        <taxon>Liliopsida</taxon>
        <taxon>Asparagales</taxon>
        <taxon>Iridaceae</taxon>
        <taxon>Iridoideae</taxon>
        <taxon>Irideae</taxon>
        <taxon>Iris</taxon>
    </lineage>
</organism>
<reference evidence="3" key="1">
    <citation type="journal article" date="2023" name="GigaByte">
        <title>Genome assembly of the bearded iris, Iris pallida Lam.</title>
        <authorList>
            <person name="Bruccoleri R.E."/>
            <person name="Oakeley E.J."/>
            <person name="Faust A.M.E."/>
            <person name="Altorfer M."/>
            <person name="Dessus-Babus S."/>
            <person name="Burckhardt D."/>
            <person name="Oertli M."/>
            <person name="Naumann U."/>
            <person name="Petersen F."/>
            <person name="Wong J."/>
        </authorList>
    </citation>
    <scope>NUCLEOTIDE SEQUENCE</scope>
    <source>
        <strain evidence="3">GSM-AAB239-AS_SAM_17_03QT</strain>
    </source>
</reference>
<sequence length="142" mass="15069">MASSSPTPSRRSRSPSRRPSAPSSSSPRPSRRRGSPSSVLRERARPRALSPRPPPPSGPGSSSSGGSRPRGRSSRRSRGRPTSCTSCARTICCTGYPGAAAGKILLRPLSLCSSLYDGLVSVIINNLLLLCYMVSFGLRLSW</sequence>
<evidence type="ECO:0000313" key="4">
    <source>
        <dbReference type="Proteomes" id="UP001140949"/>
    </source>
</evidence>
<feature type="region of interest" description="Disordered" evidence="1">
    <location>
        <begin position="1"/>
        <end position="87"/>
    </location>
</feature>
<protein>
    <submittedName>
        <fullName evidence="3">Prohibitin-3, mitochondrial-like</fullName>
    </submittedName>
</protein>
<name>A0AAX6F0Q6_IRIPA</name>
<comment type="caution">
    <text evidence="3">The sequence shown here is derived from an EMBL/GenBank/DDBJ whole genome shotgun (WGS) entry which is preliminary data.</text>
</comment>
<keyword evidence="2" id="KW-0472">Membrane</keyword>
<evidence type="ECO:0000256" key="2">
    <source>
        <dbReference type="SAM" id="Phobius"/>
    </source>
</evidence>
<accession>A0AAX6F0Q6</accession>
<evidence type="ECO:0000313" key="3">
    <source>
        <dbReference type="EMBL" id="KAJ6809990.1"/>
    </source>
</evidence>
<feature type="transmembrane region" description="Helical" evidence="2">
    <location>
        <begin position="115"/>
        <end position="138"/>
    </location>
</feature>
<evidence type="ECO:0000256" key="1">
    <source>
        <dbReference type="SAM" id="MobiDB-lite"/>
    </source>
</evidence>
<feature type="compositionally biased region" description="Low complexity" evidence="1">
    <location>
        <begin position="17"/>
        <end position="28"/>
    </location>
</feature>